<gene>
    <name evidence="1" type="ORF">ACFOEO_04405</name>
</gene>
<sequence>MKRMILLLMVFGLAGCDYGGIMPETYDGEAFVKDEAAISAYAEDNLLVADDIAARFPFVESSEIPGTVESDRGEQLILEPGTYVTGEDLDPGRYTGMMMDAVGVVIIEDSSGIRILEVSVGVPTPDVTFELKPGYNMIFKSRDSVLELSTVENDMMEPQETGSLMIPAGTHTAGTHIEPGNYLLASESLPLLSASGEHRIYWNVSGKYRDFDPTEGPGPEDTVGVEINAGDTIVSDYYIELFQQ</sequence>
<name>A0ABV7N2N8_9STAP</name>
<protein>
    <recommendedName>
        <fullName evidence="3">Lipoprotein</fullName>
    </recommendedName>
</protein>
<accession>A0ABV7N2N8</accession>
<keyword evidence="2" id="KW-1185">Reference proteome</keyword>
<dbReference type="PROSITE" id="PS51257">
    <property type="entry name" value="PROKAR_LIPOPROTEIN"/>
    <property type="match status" value="1"/>
</dbReference>
<proteinExistence type="predicted"/>
<comment type="caution">
    <text evidence="1">The sequence shown here is derived from an EMBL/GenBank/DDBJ whole genome shotgun (WGS) entry which is preliminary data.</text>
</comment>
<dbReference type="EMBL" id="JBHRVQ010000001">
    <property type="protein sequence ID" value="MFC3387840.1"/>
    <property type="molecule type" value="Genomic_DNA"/>
</dbReference>
<evidence type="ECO:0000313" key="2">
    <source>
        <dbReference type="Proteomes" id="UP001595637"/>
    </source>
</evidence>
<organism evidence="1 2">
    <name type="scientific">Salinicoccus sesuvii</name>
    <dbReference type="NCBI Taxonomy" id="868281"/>
    <lineage>
        <taxon>Bacteria</taxon>
        <taxon>Bacillati</taxon>
        <taxon>Bacillota</taxon>
        <taxon>Bacilli</taxon>
        <taxon>Bacillales</taxon>
        <taxon>Staphylococcaceae</taxon>
        <taxon>Salinicoccus</taxon>
    </lineage>
</organism>
<dbReference type="RefSeq" id="WP_380652376.1">
    <property type="nucleotide sequence ID" value="NZ_JBHRVQ010000001.1"/>
</dbReference>
<evidence type="ECO:0000313" key="1">
    <source>
        <dbReference type="EMBL" id="MFC3387840.1"/>
    </source>
</evidence>
<dbReference type="Proteomes" id="UP001595637">
    <property type="component" value="Unassembled WGS sequence"/>
</dbReference>
<reference evidence="2" key="1">
    <citation type="journal article" date="2019" name="Int. J. Syst. Evol. Microbiol.">
        <title>The Global Catalogue of Microorganisms (GCM) 10K type strain sequencing project: providing services to taxonomists for standard genome sequencing and annotation.</title>
        <authorList>
            <consortium name="The Broad Institute Genomics Platform"/>
            <consortium name="The Broad Institute Genome Sequencing Center for Infectious Disease"/>
            <person name="Wu L."/>
            <person name="Ma J."/>
        </authorList>
    </citation>
    <scope>NUCLEOTIDE SEQUENCE [LARGE SCALE GENOMIC DNA]</scope>
    <source>
        <strain evidence="2">CCM 7756</strain>
    </source>
</reference>
<evidence type="ECO:0008006" key="3">
    <source>
        <dbReference type="Google" id="ProtNLM"/>
    </source>
</evidence>